<proteinExistence type="inferred from homology"/>
<evidence type="ECO:0000256" key="1">
    <source>
        <dbReference type="ARBA" id="ARBA00009798"/>
    </source>
</evidence>
<evidence type="ECO:0000313" key="6">
    <source>
        <dbReference type="EMBL" id="MBF4501459.1"/>
    </source>
</evidence>
<comment type="caution">
    <text evidence="6">The sequence shown here is derived from an EMBL/GenBank/DDBJ whole genome shotgun (WGS) entry which is preliminary data.</text>
</comment>
<sequence>MAKKKIQKTNAVRLLEQKKIPFELKEYEVDDGQLDGTSVAQKTGEAFEHVYKTLVAMHERERFVFLIPVDQTLDLKKAAQAVGVKKIEMLPLSELTKETGYVRGGCSAVGMKKLFPTYIEERAKQQETIVVSAGKVGLQMIISPYDLATVTDATFVSLIAEQESNA</sequence>
<protein>
    <recommendedName>
        <fullName evidence="4">Cys-tRNA(Pro)/Cys-tRNA(Cys) deacylase</fullName>
        <ecNumber evidence="4">4.2.-.-</ecNumber>
    </recommendedName>
</protein>
<organism evidence="6 7">
    <name type="scientific">Savagea serpentis</name>
    <dbReference type="NCBI Taxonomy" id="2785297"/>
    <lineage>
        <taxon>Bacteria</taxon>
        <taxon>Bacillati</taxon>
        <taxon>Bacillota</taxon>
        <taxon>Bacilli</taxon>
        <taxon>Bacillales</taxon>
        <taxon>Caryophanaceae</taxon>
        <taxon>Savagea</taxon>
    </lineage>
</organism>
<evidence type="ECO:0000256" key="3">
    <source>
        <dbReference type="ARBA" id="ARBA00023239"/>
    </source>
</evidence>
<dbReference type="PIRSF" id="PIRSF006181">
    <property type="entry name" value="EbsC_YbaK"/>
    <property type="match status" value="1"/>
</dbReference>
<dbReference type="PANTHER" id="PTHR30411">
    <property type="entry name" value="CYTOPLASMIC PROTEIN"/>
    <property type="match status" value="1"/>
</dbReference>
<dbReference type="NCBIfam" id="TIGR00011">
    <property type="entry name" value="YbaK_EbsC"/>
    <property type="match status" value="1"/>
</dbReference>
<keyword evidence="3 4" id="KW-0456">Lyase</keyword>
<dbReference type="InterPro" id="IPR007214">
    <property type="entry name" value="YbaK/aa-tRNA-synth-assoc-dom"/>
</dbReference>
<dbReference type="GO" id="GO:0016829">
    <property type="term" value="F:lyase activity"/>
    <property type="evidence" value="ECO:0007669"/>
    <property type="project" value="UniProtKB-KW"/>
</dbReference>
<feature type="domain" description="YbaK/aminoacyl-tRNA synthetase-associated" evidence="5">
    <location>
        <begin position="39"/>
        <end position="148"/>
    </location>
</feature>
<name>A0A8J7KTD8_9BACL</name>
<reference evidence="6" key="1">
    <citation type="submission" date="2020-11" db="EMBL/GenBank/DDBJ databases">
        <title>Multidrug resistant novel bacterium Savagea serpentis sp. nov., isolated from the scats of a vine snake (Ahaetulla nasuta).</title>
        <authorList>
            <person name="Venkata Ramana V."/>
            <person name="Vikas Patil S."/>
            <person name="Yogita Lugani V."/>
        </authorList>
    </citation>
    <scope>NUCLEOTIDE SEQUENCE</scope>
    <source>
        <strain evidence="6">SN6</strain>
    </source>
</reference>
<comment type="similarity">
    <text evidence="1 4">Belongs to the prolyl-tRNA editing family. YbaK/EbsC subfamily.</text>
</comment>
<evidence type="ECO:0000313" key="7">
    <source>
        <dbReference type="Proteomes" id="UP000622653"/>
    </source>
</evidence>
<dbReference type="GO" id="GO:0006412">
    <property type="term" value="P:translation"/>
    <property type="evidence" value="ECO:0007669"/>
    <property type="project" value="UniProtKB-KW"/>
</dbReference>
<dbReference type="AlphaFoldDB" id="A0A8J7KTD8"/>
<gene>
    <name evidence="6" type="primary">ybaK</name>
    <name evidence="6" type="ORF">IRY55_08800</name>
</gene>
<dbReference type="Pfam" id="PF04073">
    <property type="entry name" value="tRNA_edit"/>
    <property type="match status" value="1"/>
</dbReference>
<dbReference type="InterPro" id="IPR036754">
    <property type="entry name" value="YbaK/aa-tRNA-synt-asso_dom_sf"/>
</dbReference>
<dbReference type="GO" id="GO:0002161">
    <property type="term" value="F:aminoacyl-tRNA deacylase activity"/>
    <property type="evidence" value="ECO:0007669"/>
    <property type="project" value="InterPro"/>
</dbReference>
<dbReference type="SUPFAM" id="SSF55826">
    <property type="entry name" value="YbaK/ProRS associated domain"/>
    <property type="match status" value="1"/>
</dbReference>
<evidence type="ECO:0000259" key="5">
    <source>
        <dbReference type="Pfam" id="PF04073"/>
    </source>
</evidence>
<keyword evidence="2 4" id="KW-0648">Protein biosynthesis</keyword>
<dbReference type="RefSeq" id="WP_194562942.1">
    <property type="nucleotide sequence ID" value="NZ_JADKPV010000004.1"/>
</dbReference>
<evidence type="ECO:0000256" key="2">
    <source>
        <dbReference type="ARBA" id="ARBA00022917"/>
    </source>
</evidence>
<accession>A0A8J7KTD8</accession>
<dbReference type="Proteomes" id="UP000622653">
    <property type="component" value="Unassembled WGS sequence"/>
</dbReference>
<dbReference type="EMBL" id="JADKPV010000004">
    <property type="protein sequence ID" value="MBF4501459.1"/>
    <property type="molecule type" value="Genomic_DNA"/>
</dbReference>
<keyword evidence="7" id="KW-1185">Reference proteome</keyword>
<evidence type="ECO:0000256" key="4">
    <source>
        <dbReference type="PIRNR" id="PIRNR006181"/>
    </source>
</evidence>
<dbReference type="Gene3D" id="3.90.960.10">
    <property type="entry name" value="YbaK/aminoacyl-tRNA synthetase-associated domain"/>
    <property type="match status" value="1"/>
</dbReference>
<dbReference type="InterPro" id="IPR004369">
    <property type="entry name" value="Prolyl-tRNA_editing_YbaK/EbsC"/>
</dbReference>
<dbReference type="PANTHER" id="PTHR30411:SF0">
    <property type="entry name" value="CYS-TRNA(PRO)_CYS-TRNA(CYS) DEACYLASE YBAK"/>
    <property type="match status" value="1"/>
</dbReference>
<dbReference type="EC" id="4.2.-.-" evidence="4"/>
<dbReference type="CDD" id="cd00002">
    <property type="entry name" value="YbaK_deacylase"/>
    <property type="match status" value="1"/>
</dbReference>